<evidence type="ECO:0000256" key="1">
    <source>
        <dbReference type="SAM" id="MobiDB-lite"/>
    </source>
</evidence>
<dbReference type="PANTHER" id="PTHR33098:SF46">
    <property type="entry name" value="COTTON FIBER PROTEIN"/>
    <property type="match status" value="1"/>
</dbReference>
<feature type="compositionally biased region" description="Basic and acidic residues" evidence="1">
    <location>
        <begin position="1"/>
        <end position="20"/>
    </location>
</feature>
<accession>A0AAD4IQ07</accession>
<organism evidence="2 3">
    <name type="scientific">Perilla frutescens var. hirtella</name>
    <name type="common">Perilla citriodora</name>
    <name type="synonym">Perilla setoyensis</name>
    <dbReference type="NCBI Taxonomy" id="608512"/>
    <lineage>
        <taxon>Eukaryota</taxon>
        <taxon>Viridiplantae</taxon>
        <taxon>Streptophyta</taxon>
        <taxon>Embryophyta</taxon>
        <taxon>Tracheophyta</taxon>
        <taxon>Spermatophyta</taxon>
        <taxon>Magnoliopsida</taxon>
        <taxon>eudicotyledons</taxon>
        <taxon>Gunneridae</taxon>
        <taxon>Pentapetalae</taxon>
        <taxon>asterids</taxon>
        <taxon>lamiids</taxon>
        <taxon>Lamiales</taxon>
        <taxon>Lamiaceae</taxon>
        <taxon>Nepetoideae</taxon>
        <taxon>Elsholtzieae</taxon>
        <taxon>Perilla</taxon>
    </lineage>
</organism>
<reference evidence="2 3" key="1">
    <citation type="journal article" date="2021" name="Nat. Commun.">
        <title>Incipient diploidization of the medicinal plant Perilla within 10,000 years.</title>
        <authorList>
            <person name="Zhang Y."/>
            <person name="Shen Q."/>
            <person name="Leng L."/>
            <person name="Zhang D."/>
            <person name="Chen S."/>
            <person name="Shi Y."/>
            <person name="Ning Z."/>
            <person name="Chen S."/>
        </authorList>
    </citation>
    <scope>NUCLEOTIDE SEQUENCE [LARGE SCALE GENOMIC DNA]</scope>
    <source>
        <strain evidence="3">cv. PC099</strain>
    </source>
</reference>
<dbReference type="EMBL" id="SDAM02029545">
    <property type="protein sequence ID" value="KAH6756649.1"/>
    <property type="molecule type" value="Genomic_DNA"/>
</dbReference>
<comment type="caution">
    <text evidence="2">The sequence shown here is derived from an EMBL/GenBank/DDBJ whole genome shotgun (WGS) entry which is preliminary data.</text>
</comment>
<protein>
    <submittedName>
        <fullName evidence="2">Cotton fiber protein</fullName>
    </submittedName>
</protein>
<dbReference type="PANTHER" id="PTHR33098">
    <property type="entry name" value="COTTON FIBER (DUF761)"/>
    <property type="match status" value="1"/>
</dbReference>
<sequence length="74" mass="8260">MIEDGGKNDEVRSMEFRERSGGGAGAEGVKKAASKATDDINESAEAFIRKFKQQLLLQRLDSIEDYHQMLKRGT</sequence>
<dbReference type="InterPro" id="IPR008480">
    <property type="entry name" value="DUF761_pln"/>
</dbReference>
<keyword evidence="3" id="KW-1185">Reference proteome</keyword>
<name>A0AAD4IQ07_PERFH</name>
<dbReference type="Proteomes" id="UP001190926">
    <property type="component" value="Unassembled WGS sequence"/>
</dbReference>
<dbReference type="Pfam" id="PF05553">
    <property type="entry name" value="DUF761"/>
    <property type="match status" value="1"/>
</dbReference>
<evidence type="ECO:0000313" key="2">
    <source>
        <dbReference type="EMBL" id="KAH6756649.1"/>
    </source>
</evidence>
<evidence type="ECO:0000313" key="3">
    <source>
        <dbReference type="Proteomes" id="UP001190926"/>
    </source>
</evidence>
<proteinExistence type="predicted"/>
<feature type="region of interest" description="Disordered" evidence="1">
    <location>
        <begin position="1"/>
        <end position="34"/>
    </location>
</feature>
<gene>
    <name evidence="2" type="ORF">C2S53_001770</name>
</gene>
<dbReference type="AlphaFoldDB" id="A0AAD4IQ07"/>